<dbReference type="KEGG" id="huw:FPZ11_08955"/>
<dbReference type="AlphaFoldDB" id="A0A5B8M5X2"/>
<name>A0A5B8M5X2_9MICO</name>
<dbReference type="EMBL" id="CP042305">
    <property type="protein sequence ID" value="QDZ14870.1"/>
    <property type="molecule type" value="Genomic_DNA"/>
</dbReference>
<dbReference type="InterPro" id="IPR014347">
    <property type="entry name" value="Tautomerase/MIF_sf"/>
</dbReference>
<gene>
    <name evidence="1" type="ORF">FPZ11_08955</name>
</gene>
<dbReference type="SUPFAM" id="SSF55331">
    <property type="entry name" value="Tautomerase/MIF"/>
    <property type="match status" value="1"/>
</dbReference>
<dbReference type="InterPro" id="IPR037479">
    <property type="entry name" value="Tauto_MSAD"/>
</dbReference>
<sequence length="124" mass="13352">MPLVRIDSTDAPLDLLERLGQAVHDALVEAIGIPTDDHFQVLSSGASRVIADPGYVGVSRDEHAVIVQVVLRSGRTVEQKKAFYAAVAAKASAAGVEPRNVTIVLIENELEDWSFGEGIAQYLR</sequence>
<dbReference type="Gene3D" id="3.30.429.10">
    <property type="entry name" value="Macrophage Migration Inhibitory Factor"/>
    <property type="match status" value="1"/>
</dbReference>
<protein>
    <submittedName>
        <fullName evidence="1">Tautomerase family protein</fullName>
    </submittedName>
</protein>
<dbReference type="Proteomes" id="UP000320216">
    <property type="component" value="Chromosome"/>
</dbReference>
<reference evidence="1 2" key="1">
    <citation type="submission" date="2019-07" db="EMBL/GenBank/DDBJ databases">
        <title>Full genome sequence of Humibacter sp. WJ7-1.</title>
        <authorList>
            <person name="Im W.-T."/>
        </authorList>
    </citation>
    <scope>NUCLEOTIDE SEQUENCE [LARGE SCALE GENOMIC DNA]</scope>
    <source>
        <strain evidence="1 2">WJ7-1</strain>
    </source>
</reference>
<organism evidence="1 2">
    <name type="scientific">Humibacter ginsenosidimutans</name>
    <dbReference type="NCBI Taxonomy" id="2599293"/>
    <lineage>
        <taxon>Bacteria</taxon>
        <taxon>Bacillati</taxon>
        <taxon>Actinomycetota</taxon>
        <taxon>Actinomycetes</taxon>
        <taxon>Micrococcales</taxon>
        <taxon>Microbacteriaceae</taxon>
        <taxon>Humibacter</taxon>
    </lineage>
</organism>
<evidence type="ECO:0000313" key="2">
    <source>
        <dbReference type="Proteomes" id="UP000320216"/>
    </source>
</evidence>
<proteinExistence type="predicted"/>
<dbReference type="RefSeq" id="WP_146320164.1">
    <property type="nucleotide sequence ID" value="NZ_CP042305.1"/>
</dbReference>
<evidence type="ECO:0000313" key="1">
    <source>
        <dbReference type="EMBL" id="QDZ14870.1"/>
    </source>
</evidence>
<keyword evidence="2" id="KW-1185">Reference proteome</keyword>
<dbReference type="PANTHER" id="PTHR38460">
    <property type="entry name" value="TAUTOMERASE YOLI-RELATED"/>
    <property type="match status" value="1"/>
</dbReference>
<dbReference type="OrthoDB" id="9804765at2"/>
<accession>A0A5B8M5X2</accession>
<dbReference type="Pfam" id="PF14552">
    <property type="entry name" value="Tautomerase_2"/>
    <property type="match status" value="1"/>
</dbReference>
<dbReference type="PANTHER" id="PTHR38460:SF1">
    <property type="entry name" value="TAUTOMERASE YOLI-RELATED"/>
    <property type="match status" value="1"/>
</dbReference>